<dbReference type="PANTHER" id="PTHR42101">
    <property type="entry name" value="CHROMOSOME 16, WHOLE GENOME SHOTGUN SEQUENCE"/>
    <property type="match status" value="1"/>
</dbReference>
<feature type="transmembrane region" description="Helical" evidence="1">
    <location>
        <begin position="97"/>
        <end position="114"/>
    </location>
</feature>
<dbReference type="InterPro" id="IPR010640">
    <property type="entry name" value="Low_temperature_requirement_A"/>
</dbReference>
<dbReference type="EMBL" id="KV750731">
    <property type="protein sequence ID" value="OCL03444.1"/>
    <property type="molecule type" value="Genomic_DNA"/>
</dbReference>
<evidence type="ECO:0000256" key="1">
    <source>
        <dbReference type="SAM" id="Phobius"/>
    </source>
</evidence>
<dbReference type="Proteomes" id="UP000250140">
    <property type="component" value="Unassembled WGS sequence"/>
</dbReference>
<proteinExistence type="predicted"/>
<evidence type="ECO:0000313" key="3">
    <source>
        <dbReference type="Proteomes" id="UP000250140"/>
    </source>
</evidence>
<gene>
    <name evidence="2" type="ORF">AOQ84DRAFT_302786</name>
</gene>
<sequence>MGHHHEPLKFIASPLKHAESSETIEYKPHEGSDQSLNKANTDAEAIPFQNNDGELHDTPAFHRHEEATTSELFYDLFFVANLTTFTSLLEINDHKSLSAYIGFFCVLWFTWYQVSLYDVRFSTDSVFERICKALHFGTMVGFAVMGPQWKPGEETSDYSTFKAFSLILMVSRIVLVAQYGSTLYFTRKYRATKLPLLLVMGSYTIAAILYGALTAAFPKGDTTTKSSVYVAWYIISIVETLLTTAVSCRWRVISFKGTHLIERMSLLTLIILGEGIIVVCKSISKIVKNYYIFTAPVIGQIISAVLIIYFLYMLYFDRLRSNHFGTIKQQIWAFLHFPLHITLVLVLEGVSNFVTWRQAIQSLDIVWSDLDFDFFNRTYNDASELIDQVNGTAWADVFDYVPKGVDFSSELSEVNSALVEIGNTWND</sequence>
<reference evidence="2 3" key="1">
    <citation type="journal article" date="2016" name="Nat. Commun.">
        <title>Ectomycorrhizal ecology is imprinted in the genome of the dominant symbiotic fungus Cenococcum geophilum.</title>
        <authorList>
            <consortium name="DOE Joint Genome Institute"/>
            <person name="Peter M."/>
            <person name="Kohler A."/>
            <person name="Ohm R.A."/>
            <person name="Kuo A."/>
            <person name="Krutzmann J."/>
            <person name="Morin E."/>
            <person name="Arend M."/>
            <person name="Barry K.W."/>
            <person name="Binder M."/>
            <person name="Choi C."/>
            <person name="Clum A."/>
            <person name="Copeland A."/>
            <person name="Grisel N."/>
            <person name="Haridas S."/>
            <person name="Kipfer T."/>
            <person name="LaButti K."/>
            <person name="Lindquist E."/>
            <person name="Lipzen A."/>
            <person name="Maire R."/>
            <person name="Meier B."/>
            <person name="Mihaltcheva S."/>
            <person name="Molinier V."/>
            <person name="Murat C."/>
            <person name="Poggeler S."/>
            <person name="Quandt C.A."/>
            <person name="Sperisen C."/>
            <person name="Tritt A."/>
            <person name="Tisserant E."/>
            <person name="Crous P.W."/>
            <person name="Henrissat B."/>
            <person name="Nehls U."/>
            <person name="Egli S."/>
            <person name="Spatafora J.W."/>
            <person name="Grigoriev I.V."/>
            <person name="Martin F.M."/>
        </authorList>
    </citation>
    <scope>NUCLEOTIDE SEQUENCE [LARGE SCALE GENOMIC DNA]</scope>
    <source>
        <strain evidence="2 3">CBS 207.34</strain>
    </source>
</reference>
<dbReference type="PANTHER" id="PTHR42101:SF1">
    <property type="entry name" value="LOW TEMPERATURE REQUIREMENT A"/>
    <property type="match status" value="1"/>
</dbReference>
<feature type="transmembrane region" description="Helical" evidence="1">
    <location>
        <begin position="229"/>
        <end position="252"/>
    </location>
</feature>
<keyword evidence="1" id="KW-0472">Membrane</keyword>
<dbReference type="AlphaFoldDB" id="A0A8E2ERE5"/>
<dbReference type="OrthoDB" id="3177213at2759"/>
<name>A0A8E2ERE5_9PEZI</name>
<dbReference type="Pfam" id="PF06772">
    <property type="entry name" value="LtrA"/>
    <property type="match status" value="1"/>
</dbReference>
<accession>A0A8E2ERE5</accession>
<keyword evidence="3" id="KW-1185">Reference proteome</keyword>
<protein>
    <submittedName>
        <fullName evidence="2">Uncharacterized protein</fullName>
    </submittedName>
</protein>
<feature type="transmembrane region" description="Helical" evidence="1">
    <location>
        <begin position="290"/>
        <end position="312"/>
    </location>
</feature>
<feature type="non-terminal residue" evidence="2">
    <location>
        <position position="1"/>
    </location>
</feature>
<organism evidence="2 3">
    <name type="scientific">Glonium stellatum</name>
    <dbReference type="NCBI Taxonomy" id="574774"/>
    <lineage>
        <taxon>Eukaryota</taxon>
        <taxon>Fungi</taxon>
        <taxon>Dikarya</taxon>
        <taxon>Ascomycota</taxon>
        <taxon>Pezizomycotina</taxon>
        <taxon>Dothideomycetes</taxon>
        <taxon>Pleosporomycetidae</taxon>
        <taxon>Gloniales</taxon>
        <taxon>Gloniaceae</taxon>
        <taxon>Glonium</taxon>
    </lineage>
</organism>
<feature type="transmembrane region" description="Helical" evidence="1">
    <location>
        <begin position="197"/>
        <end position="217"/>
    </location>
</feature>
<keyword evidence="1" id="KW-1133">Transmembrane helix</keyword>
<evidence type="ECO:0000313" key="2">
    <source>
        <dbReference type="EMBL" id="OCL03444.1"/>
    </source>
</evidence>
<keyword evidence="1" id="KW-0812">Transmembrane</keyword>
<feature type="transmembrane region" description="Helical" evidence="1">
    <location>
        <begin position="333"/>
        <end position="356"/>
    </location>
</feature>
<feature type="transmembrane region" description="Helical" evidence="1">
    <location>
        <begin position="72"/>
        <end position="91"/>
    </location>
</feature>
<feature type="transmembrane region" description="Helical" evidence="1">
    <location>
        <begin position="164"/>
        <end position="185"/>
    </location>
</feature>